<comment type="caution">
    <text evidence="2">The sequence shown here is derived from an EMBL/GenBank/DDBJ whole genome shotgun (WGS) entry which is preliminary data.</text>
</comment>
<dbReference type="InterPro" id="IPR029063">
    <property type="entry name" value="SAM-dependent_MTases_sf"/>
</dbReference>
<accession>A0A9D3QGM6</accession>
<dbReference type="PANTHER" id="PTHR43591:SF101">
    <property type="entry name" value="METHYLTRANSFERASE-LIKE PROTEIN 27"/>
    <property type="match status" value="1"/>
</dbReference>
<protein>
    <recommendedName>
        <fullName evidence="1">Methyltransferase domain-containing protein</fullName>
    </recommendedName>
</protein>
<dbReference type="EMBL" id="JAFDVH010000003">
    <property type="protein sequence ID" value="KAG7484865.1"/>
    <property type="molecule type" value="Genomic_DNA"/>
</dbReference>
<dbReference type="InterPro" id="IPR041698">
    <property type="entry name" value="Methyltransf_25"/>
</dbReference>
<dbReference type="CDD" id="cd02440">
    <property type="entry name" value="AdoMet_MTases"/>
    <property type="match status" value="1"/>
</dbReference>
<gene>
    <name evidence="2" type="ORF">MATL_G00053960</name>
</gene>
<dbReference type="OrthoDB" id="3647at2759"/>
<feature type="domain" description="Methyltransferase" evidence="1">
    <location>
        <begin position="70"/>
        <end position="161"/>
    </location>
</feature>
<evidence type="ECO:0000259" key="1">
    <source>
        <dbReference type="Pfam" id="PF13649"/>
    </source>
</evidence>
<dbReference type="Proteomes" id="UP001046870">
    <property type="component" value="Chromosome 3"/>
</dbReference>
<name>A0A9D3QGM6_MEGAT</name>
<dbReference type="SUPFAM" id="SSF53335">
    <property type="entry name" value="S-adenosyl-L-methionine-dependent methyltransferases"/>
    <property type="match status" value="1"/>
</dbReference>
<proteinExistence type="predicted"/>
<evidence type="ECO:0000313" key="3">
    <source>
        <dbReference type="Proteomes" id="UP001046870"/>
    </source>
</evidence>
<dbReference type="Gene3D" id="3.40.50.150">
    <property type="entry name" value="Vaccinia Virus protein VP39"/>
    <property type="match status" value="1"/>
</dbReference>
<dbReference type="AlphaFoldDB" id="A0A9D3QGM6"/>
<evidence type="ECO:0000313" key="2">
    <source>
        <dbReference type="EMBL" id="KAG7484865.1"/>
    </source>
</evidence>
<sequence>MEDTTRTFSDVKNVILSAHKNTGAEDKINFYNNWADIYEQDIALLDYRAPALAAECLSTSFQGNREDALVLDVACGTGLVATRLQKKGFRHFVGVDGSNAMLEVAQSKGLYQELKESMLGMTALPVQSGTYDVVVIVGALSVGQVPVTIIRELWEAAKPGGYVCMTTRGNADNREYKDDLERALSDMEQDGLWARVSVMEVEDWEKAVSEHESGYIPGVVYLYRKSAQ</sequence>
<dbReference type="Pfam" id="PF13649">
    <property type="entry name" value="Methyltransf_25"/>
    <property type="match status" value="1"/>
</dbReference>
<organism evidence="2 3">
    <name type="scientific">Megalops atlanticus</name>
    <name type="common">Tarpon</name>
    <name type="synonym">Clupea gigantea</name>
    <dbReference type="NCBI Taxonomy" id="7932"/>
    <lineage>
        <taxon>Eukaryota</taxon>
        <taxon>Metazoa</taxon>
        <taxon>Chordata</taxon>
        <taxon>Craniata</taxon>
        <taxon>Vertebrata</taxon>
        <taxon>Euteleostomi</taxon>
        <taxon>Actinopterygii</taxon>
        <taxon>Neopterygii</taxon>
        <taxon>Teleostei</taxon>
        <taxon>Elopiformes</taxon>
        <taxon>Megalopidae</taxon>
        <taxon>Megalops</taxon>
    </lineage>
</organism>
<keyword evidence="3" id="KW-1185">Reference proteome</keyword>
<reference evidence="2" key="1">
    <citation type="submission" date="2021-01" db="EMBL/GenBank/DDBJ databases">
        <authorList>
            <person name="Zahm M."/>
            <person name="Roques C."/>
            <person name="Cabau C."/>
            <person name="Klopp C."/>
            <person name="Donnadieu C."/>
            <person name="Jouanno E."/>
            <person name="Lampietro C."/>
            <person name="Louis A."/>
            <person name="Herpin A."/>
            <person name="Echchiki A."/>
            <person name="Berthelot C."/>
            <person name="Parey E."/>
            <person name="Roest-Crollius H."/>
            <person name="Braasch I."/>
            <person name="Postlethwait J."/>
            <person name="Bobe J."/>
            <person name="Montfort J."/>
            <person name="Bouchez O."/>
            <person name="Begum T."/>
            <person name="Mejri S."/>
            <person name="Adams A."/>
            <person name="Chen W.-J."/>
            <person name="Guiguen Y."/>
        </authorList>
    </citation>
    <scope>NUCLEOTIDE SEQUENCE</scope>
    <source>
        <strain evidence="2">YG-15Mar2019-1</strain>
        <tissue evidence="2">Brain</tissue>
    </source>
</reference>
<dbReference type="PANTHER" id="PTHR43591">
    <property type="entry name" value="METHYLTRANSFERASE"/>
    <property type="match status" value="1"/>
</dbReference>